<feature type="domain" description="PIR2-like helical" evidence="3">
    <location>
        <begin position="273"/>
        <end position="388"/>
    </location>
</feature>
<dbReference type="InterPro" id="IPR046527">
    <property type="entry name" value="PIR2-like_helical"/>
</dbReference>
<dbReference type="AlphaFoldDB" id="M8AQW5"/>
<dbReference type="Pfam" id="PF12274">
    <property type="entry name" value="DUF3615"/>
    <property type="match status" value="1"/>
</dbReference>
<dbReference type="EnsemblPlants" id="EMT06931">
    <property type="protein sequence ID" value="EMT06931"/>
    <property type="gene ID" value="F775_14953"/>
</dbReference>
<sequence>MANKDMRHLAVNRRVAQQSDSKSRGNLLDEQVKLTQLEALDRLPLGEIPSLAPRLLKAGMPIGFLDPVSNIIANTIAYTPGSDKEEEEDEAPSSEWILSKIITDTNDISAFELPLSRHKSMTLARLSLDGLVSLLTSHYRYLVSREAMSYLLLARADLLTAVRLIERDRNKRCNSFSITSPTAKVALECAAVSARHPEQTSWSIAKLLRRGPTIMDDLTNLSLDHLCGKKKNKKRKRSEQTAETIEGSRAHKKLGPQLTFRYTLALKLLLLGKIHGHYLQALAKLPRDGLRKLHHCSLLRGGYCYGPKDPVSNIILNTIWYGSMFPTPQKFHLQFKVDMICTDMLARIECCSLYGLVTFLRTRLPSISEHDAIWYLFRSDADVHKAIREAMKHDHSVSGSYQDAYRQAAVVSWHDDPDALVKFAMSSLNMESAQLLTILQGTLTNGRVECLTMALPHQYPPTKSEEQAQQVTQATSNSHVLSKNQKRFISEFQKKFRRDQNFFVRKVHYKLHIICGVNPSVPGGSSVALFKKRFPFEYFHINFLATAKGPNSAVAAPELFFAQCSNSVEERRKRPSWCSPVSDSRIDNVRCFSCEFNGAKIVHPYDESYCGRYEDFNIIAQGKHGTPNDLIISSCHYHSDMMATMTEDFIYFDPNMDSEFAKMNPISNVARELKGFKGLASVKIEIGLAAVKTEPGLFDEASLKWAREDWAHTELERQCRALEQCDTRRRGRDEGGAVVLDDDRRVKEEKDDEDDDGGGDFAALSAFFGL</sequence>
<dbReference type="PANTHER" id="PTHR33120:SF59">
    <property type="entry name" value="EXPRESSED PROTEIN"/>
    <property type="match status" value="1"/>
</dbReference>
<proteinExistence type="predicted"/>
<feature type="compositionally biased region" description="Basic and acidic residues" evidence="1">
    <location>
        <begin position="736"/>
        <end position="749"/>
    </location>
</feature>
<evidence type="ECO:0000259" key="2">
    <source>
        <dbReference type="Pfam" id="PF12274"/>
    </source>
</evidence>
<organism evidence="4">
    <name type="scientific">Aegilops tauschii</name>
    <name type="common">Tausch's goatgrass</name>
    <name type="synonym">Aegilops squarrosa</name>
    <dbReference type="NCBI Taxonomy" id="37682"/>
    <lineage>
        <taxon>Eukaryota</taxon>
        <taxon>Viridiplantae</taxon>
        <taxon>Streptophyta</taxon>
        <taxon>Embryophyta</taxon>
        <taxon>Tracheophyta</taxon>
        <taxon>Spermatophyta</taxon>
        <taxon>Magnoliopsida</taxon>
        <taxon>Liliopsida</taxon>
        <taxon>Poales</taxon>
        <taxon>Poaceae</taxon>
        <taxon>BOP clade</taxon>
        <taxon>Pooideae</taxon>
        <taxon>Triticodae</taxon>
        <taxon>Triticeae</taxon>
        <taxon>Triticinae</taxon>
        <taxon>Aegilops</taxon>
    </lineage>
</organism>
<evidence type="ECO:0000313" key="4">
    <source>
        <dbReference type="EnsemblPlants" id="EMT06931"/>
    </source>
</evidence>
<feature type="domain" description="DUF3615" evidence="2">
    <location>
        <begin position="506"/>
        <end position="604"/>
    </location>
</feature>
<name>M8AQW5_AEGTA</name>
<reference evidence="4" key="1">
    <citation type="submission" date="2015-06" db="UniProtKB">
        <authorList>
            <consortium name="EnsemblPlants"/>
        </authorList>
    </citation>
    <scope>IDENTIFICATION</scope>
</reference>
<evidence type="ECO:0000256" key="1">
    <source>
        <dbReference type="SAM" id="MobiDB-lite"/>
    </source>
</evidence>
<feature type="domain" description="PIR2-like helical" evidence="3">
    <location>
        <begin position="37"/>
        <end position="166"/>
    </location>
</feature>
<dbReference type="Pfam" id="PF20235">
    <property type="entry name" value="PIR2-like_helical"/>
    <property type="match status" value="2"/>
</dbReference>
<evidence type="ECO:0000259" key="3">
    <source>
        <dbReference type="Pfam" id="PF20235"/>
    </source>
</evidence>
<accession>M8AQW5</accession>
<feature type="region of interest" description="Disordered" evidence="1">
    <location>
        <begin position="1"/>
        <end position="24"/>
    </location>
</feature>
<dbReference type="PANTHER" id="PTHR33120">
    <property type="entry name" value="EXPRESSED PROTEIN-RELATED"/>
    <property type="match status" value="1"/>
</dbReference>
<dbReference type="ExpressionAtlas" id="M8AQW5">
    <property type="expression patterns" value="baseline"/>
</dbReference>
<dbReference type="InterPro" id="IPR022059">
    <property type="entry name" value="DUF3615"/>
</dbReference>
<feature type="region of interest" description="Disordered" evidence="1">
    <location>
        <begin position="736"/>
        <end position="759"/>
    </location>
</feature>
<protein>
    <submittedName>
        <fullName evidence="4">Uncharacterized protein</fullName>
    </submittedName>
</protein>